<accession>A0A0A8Y6W3</accession>
<reference evidence="1" key="2">
    <citation type="journal article" date="2015" name="Data Brief">
        <title>Shoot transcriptome of the giant reed, Arundo donax.</title>
        <authorList>
            <person name="Barrero R.A."/>
            <person name="Guerrero F.D."/>
            <person name="Moolhuijzen P."/>
            <person name="Goolsby J.A."/>
            <person name="Tidwell J."/>
            <person name="Bellgard S.E."/>
            <person name="Bellgard M.I."/>
        </authorList>
    </citation>
    <scope>NUCLEOTIDE SEQUENCE</scope>
    <source>
        <tissue evidence="1">Shoot tissue taken approximately 20 cm above the soil surface</tissue>
    </source>
</reference>
<dbReference type="AlphaFoldDB" id="A0A0A8Y6W3"/>
<proteinExistence type="predicted"/>
<dbReference type="EMBL" id="GBRH01277065">
    <property type="protein sequence ID" value="JAD20830.1"/>
    <property type="molecule type" value="Transcribed_RNA"/>
</dbReference>
<reference evidence="1" key="1">
    <citation type="submission" date="2014-09" db="EMBL/GenBank/DDBJ databases">
        <authorList>
            <person name="Magalhaes I.L.F."/>
            <person name="Oliveira U."/>
            <person name="Santos F.R."/>
            <person name="Vidigal T.H.D.A."/>
            <person name="Brescovit A.D."/>
            <person name="Santos A.J."/>
        </authorList>
    </citation>
    <scope>NUCLEOTIDE SEQUENCE</scope>
    <source>
        <tissue evidence="1">Shoot tissue taken approximately 20 cm above the soil surface</tissue>
    </source>
</reference>
<protein>
    <submittedName>
        <fullName evidence="1">Uncharacterized protein</fullName>
    </submittedName>
</protein>
<name>A0A0A8Y6W3_ARUDO</name>
<sequence>MEQSPPFGLGRSIKYDNSCDKKNQQVLRLFYG</sequence>
<organism evidence="1">
    <name type="scientific">Arundo donax</name>
    <name type="common">Giant reed</name>
    <name type="synonym">Donax arundinaceus</name>
    <dbReference type="NCBI Taxonomy" id="35708"/>
    <lineage>
        <taxon>Eukaryota</taxon>
        <taxon>Viridiplantae</taxon>
        <taxon>Streptophyta</taxon>
        <taxon>Embryophyta</taxon>
        <taxon>Tracheophyta</taxon>
        <taxon>Spermatophyta</taxon>
        <taxon>Magnoliopsida</taxon>
        <taxon>Liliopsida</taxon>
        <taxon>Poales</taxon>
        <taxon>Poaceae</taxon>
        <taxon>PACMAD clade</taxon>
        <taxon>Arundinoideae</taxon>
        <taxon>Arundineae</taxon>
        <taxon>Arundo</taxon>
    </lineage>
</organism>
<evidence type="ECO:0000313" key="1">
    <source>
        <dbReference type="EMBL" id="JAD20830.1"/>
    </source>
</evidence>